<sequence>MLGASWSSWGQWSGCSMSCGGCGVRRRIRACYGANQRGVNEDAEECGEKRCPLLESVFQCKGRLIVPCNLDDKLQLASDKSVRSVTEDKSLFSDPLKYKKRFGGSVAAFTGEQYCEKHFKYQCSPPLLTLHLNWKTARWTRIDERGCCNGFHFNGTACTRIWR</sequence>
<organism evidence="3">
    <name type="scientific">Gongylonema pulchrum</name>
    <dbReference type="NCBI Taxonomy" id="637853"/>
    <lineage>
        <taxon>Eukaryota</taxon>
        <taxon>Metazoa</taxon>
        <taxon>Ecdysozoa</taxon>
        <taxon>Nematoda</taxon>
        <taxon>Chromadorea</taxon>
        <taxon>Rhabditida</taxon>
        <taxon>Spirurina</taxon>
        <taxon>Spiruromorpha</taxon>
        <taxon>Spiruroidea</taxon>
        <taxon>Gongylonematidae</taxon>
        <taxon>Gongylonema</taxon>
    </lineage>
</organism>
<dbReference type="InterPro" id="IPR036383">
    <property type="entry name" value="TSP1_rpt_sf"/>
</dbReference>
<evidence type="ECO:0000313" key="2">
    <source>
        <dbReference type="Proteomes" id="UP000271098"/>
    </source>
</evidence>
<reference evidence="1 2" key="2">
    <citation type="submission" date="2018-11" db="EMBL/GenBank/DDBJ databases">
        <authorList>
            <consortium name="Pathogen Informatics"/>
        </authorList>
    </citation>
    <scope>NUCLEOTIDE SEQUENCE [LARGE SCALE GENOMIC DNA]</scope>
</reference>
<dbReference type="SUPFAM" id="SSF82895">
    <property type="entry name" value="TSP-1 type 1 repeat"/>
    <property type="match status" value="1"/>
</dbReference>
<dbReference type="Proteomes" id="UP000271098">
    <property type="component" value="Unassembled WGS sequence"/>
</dbReference>
<evidence type="ECO:0000313" key="1">
    <source>
        <dbReference type="EMBL" id="VDN28052.1"/>
    </source>
</evidence>
<evidence type="ECO:0000313" key="3">
    <source>
        <dbReference type="WBParaSite" id="GPUH_0001654601-mRNA-1"/>
    </source>
</evidence>
<gene>
    <name evidence="1" type="ORF">GPUH_LOCUS16522</name>
</gene>
<name>A0A183E6D3_9BILA</name>
<dbReference type="WBParaSite" id="GPUH_0001654601-mRNA-1">
    <property type="protein sequence ID" value="GPUH_0001654601-mRNA-1"/>
    <property type="gene ID" value="GPUH_0001654601"/>
</dbReference>
<keyword evidence="2" id="KW-1185">Reference proteome</keyword>
<dbReference type="OrthoDB" id="5847854at2759"/>
<reference evidence="3" key="1">
    <citation type="submission" date="2016-06" db="UniProtKB">
        <authorList>
            <consortium name="WormBaseParasite"/>
        </authorList>
    </citation>
    <scope>IDENTIFICATION</scope>
</reference>
<accession>A0A183E6D3</accession>
<dbReference type="InterPro" id="IPR000884">
    <property type="entry name" value="TSP1_rpt"/>
</dbReference>
<proteinExistence type="predicted"/>
<dbReference type="SMART" id="SM00209">
    <property type="entry name" value="TSP1"/>
    <property type="match status" value="1"/>
</dbReference>
<dbReference type="Gene3D" id="2.20.100.10">
    <property type="entry name" value="Thrombospondin type-1 (TSP1) repeat"/>
    <property type="match status" value="1"/>
</dbReference>
<protein>
    <submittedName>
        <fullName evidence="3">ADAM_CR_2 domain-containing protein</fullName>
    </submittedName>
</protein>
<dbReference type="EMBL" id="UYRT01083870">
    <property type="protein sequence ID" value="VDN28052.1"/>
    <property type="molecule type" value="Genomic_DNA"/>
</dbReference>
<dbReference type="PROSITE" id="PS50092">
    <property type="entry name" value="TSP1"/>
    <property type="match status" value="1"/>
</dbReference>
<dbReference type="AlphaFoldDB" id="A0A183E6D3"/>